<accession>A0ACC1NN36</accession>
<dbReference type="EMBL" id="JANJQO010000195">
    <property type="protein sequence ID" value="KAJ2980489.1"/>
    <property type="molecule type" value="Genomic_DNA"/>
</dbReference>
<name>A0ACC1NN36_9HYPO</name>
<dbReference type="Proteomes" id="UP001143910">
    <property type="component" value="Unassembled WGS sequence"/>
</dbReference>
<evidence type="ECO:0000313" key="1">
    <source>
        <dbReference type="EMBL" id="KAJ2980489.1"/>
    </source>
</evidence>
<comment type="caution">
    <text evidence="1">The sequence shown here is derived from an EMBL/GenBank/DDBJ whole genome shotgun (WGS) entry which is preliminary data.</text>
</comment>
<reference evidence="1" key="1">
    <citation type="submission" date="2022-08" db="EMBL/GenBank/DDBJ databases">
        <title>Genome Sequence of Lecanicillium fungicola.</title>
        <authorList>
            <person name="Buettner E."/>
        </authorList>
    </citation>
    <scope>NUCLEOTIDE SEQUENCE</scope>
    <source>
        <strain evidence="1">Babe33</strain>
    </source>
</reference>
<sequence>MPPPENTKEPDLPANGNAGDEEKGQSQSLGNVPKSSSSNGDTIKPENPKPSEPADQLSSLKTFLLIGSVFLAMFLVAVDRTIISTAIPKISDEFNSLDDVGWYGSIYLLTCCAFQLLFGKLYTIYDAKLVLLASIALFEVASAVCGAAPTSAAFIVGRAISGVGSAGIFAGTIVTIVHTIPLAKRPKIQGLMGAIMGLATVIGPLVGGGFTSNVSWRWCFYINLPFGGVAVLAIIAFFHVPNKRPNGKLSFMNQLMILDLPGTIALVPAVVCLLLALQWGGQQYAWNNKYIITLLTLMAIFFVAFVMVQIFLPKTATVPPRILQQRSVAAAFLTTIAVGSSQYIFVYYLPIWFQAVKGISAAQSGIHLLGLMMAFVLASIVGGLLNQKIGYYTVLGISGASMMSVGAGLLTTLQLTTSQGKIIGYQILYGFGMGLCFQTPNLATQTVLPKPDVPMGIALMFFGQLLGAAVFLAVGQNVLANQLLKRLSGIDGFDKLEHLILSGGVTSVVDAVPSSLRGTVLSAYNAALQQVFIIGLVLSCLAVLGTATMEWKSILKKPQPTPGSEAGAPPKAAAAAGPSVGDKP</sequence>
<protein>
    <submittedName>
        <fullName evidence="1">Uncharacterized protein</fullName>
    </submittedName>
</protein>
<evidence type="ECO:0000313" key="2">
    <source>
        <dbReference type="Proteomes" id="UP001143910"/>
    </source>
</evidence>
<keyword evidence="2" id="KW-1185">Reference proteome</keyword>
<gene>
    <name evidence="1" type="ORF">NQ176_g2610</name>
</gene>
<organism evidence="1 2">
    <name type="scientific">Zarea fungicola</name>
    <dbReference type="NCBI Taxonomy" id="93591"/>
    <lineage>
        <taxon>Eukaryota</taxon>
        <taxon>Fungi</taxon>
        <taxon>Dikarya</taxon>
        <taxon>Ascomycota</taxon>
        <taxon>Pezizomycotina</taxon>
        <taxon>Sordariomycetes</taxon>
        <taxon>Hypocreomycetidae</taxon>
        <taxon>Hypocreales</taxon>
        <taxon>Cordycipitaceae</taxon>
        <taxon>Zarea</taxon>
    </lineage>
</organism>
<proteinExistence type="predicted"/>